<organism evidence="3 4">
    <name type="scientific">Colletotrichum fioriniae PJ7</name>
    <dbReference type="NCBI Taxonomy" id="1445577"/>
    <lineage>
        <taxon>Eukaryota</taxon>
        <taxon>Fungi</taxon>
        <taxon>Dikarya</taxon>
        <taxon>Ascomycota</taxon>
        <taxon>Pezizomycotina</taxon>
        <taxon>Sordariomycetes</taxon>
        <taxon>Hypocreomycetidae</taxon>
        <taxon>Glomerellales</taxon>
        <taxon>Glomerellaceae</taxon>
        <taxon>Colletotrichum</taxon>
        <taxon>Colletotrichum acutatum species complex</taxon>
    </lineage>
</organism>
<dbReference type="PANTHER" id="PTHR24148:SF73">
    <property type="entry name" value="HET DOMAIN PROTEIN (AFU_ORTHOLOGUE AFUA_8G01020)"/>
    <property type="match status" value="1"/>
</dbReference>
<gene>
    <name evidence="3" type="ORF">CFIO01_00612</name>
</gene>
<dbReference type="EMBL" id="JARH01000341">
    <property type="protein sequence ID" value="EXF82098.1"/>
    <property type="molecule type" value="Genomic_DNA"/>
</dbReference>
<evidence type="ECO:0000259" key="2">
    <source>
        <dbReference type="Pfam" id="PF06985"/>
    </source>
</evidence>
<dbReference type="InterPro" id="IPR010730">
    <property type="entry name" value="HET"/>
</dbReference>
<feature type="compositionally biased region" description="Acidic residues" evidence="1">
    <location>
        <begin position="187"/>
        <end position="202"/>
    </location>
</feature>
<dbReference type="KEGG" id="cfj:CFIO01_00612"/>
<dbReference type="PANTHER" id="PTHR24148">
    <property type="entry name" value="ANKYRIN REPEAT DOMAIN-CONTAINING PROTEIN 39 HOMOLOG-RELATED"/>
    <property type="match status" value="1"/>
</dbReference>
<name>A0A010SBH2_9PEZI</name>
<protein>
    <submittedName>
        <fullName evidence="3">Heterokaryon incompatibility protein</fullName>
    </submittedName>
</protein>
<feature type="domain" description="Heterokaryon incompatibility" evidence="2">
    <location>
        <begin position="44"/>
        <end position="142"/>
    </location>
</feature>
<evidence type="ECO:0000256" key="1">
    <source>
        <dbReference type="SAM" id="MobiDB-lite"/>
    </source>
</evidence>
<dbReference type="HOGENOM" id="CLU_004184_7_2_1"/>
<dbReference type="InterPro" id="IPR052895">
    <property type="entry name" value="HetReg/Transcr_Mod"/>
</dbReference>
<dbReference type="Proteomes" id="UP000020467">
    <property type="component" value="Unassembled WGS sequence"/>
</dbReference>
<keyword evidence="4" id="KW-1185">Reference proteome</keyword>
<sequence>MATSSIHQSLEHGCIRLLTLHPGDLFDLLSCSFQEVSLESSPSFEAVSYAQETFGGTENLTVEACALNVSPKVIPISSQIASLLFSLRLTADTRTLWIHEVCVDQADSSEKSTQAKLLRQIFTSAVRVTFWLGPSAGDGTSDRALTFLRRMAMHRKYNDRGTYLGGRRVGSDTSSECGSGRQAGISDAEDEDYDDEEDDEGYESGSISDNDLDVVDNRSSSTVSSDTRAYLERVDSPAPLISHTELLRSESCQVFSNIMLFLRSKYRHYFVYGYWNPYRALRIRKAWERALAAWELNRSRRGHIAFGRPVLYENHMEYFFQERYRADWESVDNFLQNPWWSQTWTVPEVWSANDRAVIQFGQRTIKWKTLQKALPFAEAWDDMGKTMVETGDGRIGEWPELRDRYTTAFHLLKHRLMNGRLSDLLWTTWARDAADPRDKVFAMLSLVGSFRGCSQPDYNRSVKQVFCGAARDIIRGEGSLDILLAAGRLKKGYEAISLPSWVPDWRKEHSPLKGRPKPLVDRSRIHSLFVTGSIESLVVNGHGFTACSSAVPVAWFSHDLDRLHVRAVFIDEVETVAPPHGPRSDIGVKNTVNDACLVSQAAFFDGKPRWWSKDEKDGLPSLAKRVLMAGSRGMIDEEEAIGETMVFRRFFFTKNQRYLCIGPEGTRLGDRIFIVAGCSLPLVLREHERVTKNGSTLYELLGEAYGQLRSSTVHQRISANSRSSSRHHER</sequence>
<dbReference type="eggNOG" id="ENOG502R98Z">
    <property type="taxonomic scope" value="Eukaryota"/>
</dbReference>
<dbReference type="STRING" id="1445577.A0A010SBH2"/>
<accession>A0A010SBH2</accession>
<reference evidence="3 4" key="1">
    <citation type="submission" date="2014-02" db="EMBL/GenBank/DDBJ databases">
        <title>The genome sequence of Colletotrichum fioriniae PJ7.</title>
        <authorList>
            <person name="Baroncelli R."/>
            <person name="Thon M.R."/>
        </authorList>
    </citation>
    <scope>NUCLEOTIDE SEQUENCE [LARGE SCALE GENOMIC DNA]</scope>
    <source>
        <strain evidence="3 4">PJ7</strain>
    </source>
</reference>
<feature type="region of interest" description="Disordered" evidence="1">
    <location>
        <begin position="164"/>
        <end position="221"/>
    </location>
</feature>
<proteinExistence type="predicted"/>
<evidence type="ECO:0000313" key="3">
    <source>
        <dbReference type="EMBL" id="EXF82098.1"/>
    </source>
</evidence>
<comment type="caution">
    <text evidence="3">The sequence shown here is derived from an EMBL/GenBank/DDBJ whole genome shotgun (WGS) entry which is preliminary data.</text>
</comment>
<dbReference type="OrthoDB" id="2157530at2759"/>
<evidence type="ECO:0000313" key="4">
    <source>
        <dbReference type="Proteomes" id="UP000020467"/>
    </source>
</evidence>
<dbReference type="AlphaFoldDB" id="A0A010SBH2"/>
<dbReference type="Pfam" id="PF06985">
    <property type="entry name" value="HET"/>
    <property type="match status" value="1"/>
</dbReference>